<evidence type="ECO:0000313" key="5">
    <source>
        <dbReference type="Proteomes" id="UP001597402"/>
    </source>
</evidence>
<dbReference type="SUPFAM" id="SSF141868">
    <property type="entry name" value="EAL domain-like"/>
    <property type="match status" value="1"/>
</dbReference>
<dbReference type="CDD" id="cd01949">
    <property type="entry name" value="GGDEF"/>
    <property type="match status" value="1"/>
</dbReference>
<feature type="transmembrane region" description="Helical" evidence="1">
    <location>
        <begin position="157"/>
        <end position="182"/>
    </location>
</feature>
<dbReference type="InterPro" id="IPR029016">
    <property type="entry name" value="GAF-like_dom_sf"/>
</dbReference>
<evidence type="ECO:0000313" key="4">
    <source>
        <dbReference type="EMBL" id="MFD2093324.1"/>
    </source>
</evidence>
<evidence type="ECO:0000259" key="2">
    <source>
        <dbReference type="PROSITE" id="PS50883"/>
    </source>
</evidence>
<feature type="domain" description="EAL" evidence="2">
    <location>
        <begin position="600"/>
        <end position="856"/>
    </location>
</feature>
<comment type="caution">
    <text evidence="4">The sequence shown here is derived from an EMBL/GenBank/DDBJ whole genome shotgun (WGS) entry which is preliminary data.</text>
</comment>
<dbReference type="EMBL" id="JBHUHP010000016">
    <property type="protein sequence ID" value="MFD2093324.1"/>
    <property type="molecule type" value="Genomic_DNA"/>
</dbReference>
<dbReference type="Pfam" id="PF00563">
    <property type="entry name" value="EAL"/>
    <property type="match status" value="1"/>
</dbReference>
<name>A0ABW4XEC0_9ACTN</name>
<dbReference type="InterPro" id="IPR003018">
    <property type="entry name" value="GAF"/>
</dbReference>
<dbReference type="InterPro" id="IPR029787">
    <property type="entry name" value="Nucleotide_cyclase"/>
</dbReference>
<dbReference type="Gene3D" id="3.30.70.270">
    <property type="match status" value="1"/>
</dbReference>
<dbReference type="PROSITE" id="PS50887">
    <property type="entry name" value="GGDEF"/>
    <property type="match status" value="1"/>
</dbReference>
<dbReference type="Gene3D" id="3.20.20.450">
    <property type="entry name" value="EAL domain"/>
    <property type="match status" value="1"/>
</dbReference>
<accession>A0ABW4XEC0</accession>
<dbReference type="SUPFAM" id="SSF55781">
    <property type="entry name" value="GAF domain-like"/>
    <property type="match status" value="1"/>
</dbReference>
<proteinExistence type="predicted"/>
<dbReference type="NCBIfam" id="TIGR00254">
    <property type="entry name" value="GGDEF"/>
    <property type="match status" value="1"/>
</dbReference>
<feature type="transmembrane region" description="Helical" evidence="1">
    <location>
        <begin position="25"/>
        <end position="44"/>
    </location>
</feature>
<dbReference type="PANTHER" id="PTHR44757:SF2">
    <property type="entry name" value="BIOFILM ARCHITECTURE MAINTENANCE PROTEIN MBAA"/>
    <property type="match status" value="1"/>
</dbReference>
<feature type="transmembrane region" description="Helical" evidence="1">
    <location>
        <begin position="56"/>
        <end position="77"/>
    </location>
</feature>
<dbReference type="InterPro" id="IPR043128">
    <property type="entry name" value="Rev_trsase/Diguanyl_cyclase"/>
</dbReference>
<keyword evidence="1" id="KW-1133">Transmembrane helix</keyword>
<evidence type="ECO:0000259" key="3">
    <source>
        <dbReference type="PROSITE" id="PS50887"/>
    </source>
</evidence>
<gene>
    <name evidence="4" type="ORF">ACFSHS_17315</name>
</gene>
<dbReference type="CDD" id="cd01948">
    <property type="entry name" value="EAL"/>
    <property type="match status" value="1"/>
</dbReference>
<dbReference type="Pfam" id="PF13492">
    <property type="entry name" value="GAF_3"/>
    <property type="match status" value="1"/>
</dbReference>
<dbReference type="SMART" id="SM00052">
    <property type="entry name" value="EAL"/>
    <property type="match status" value="1"/>
</dbReference>
<feature type="domain" description="GGDEF" evidence="3">
    <location>
        <begin position="457"/>
        <end position="591"/>
    </location>
</feature>
<feature type="transmembrane region" description="Helical" evidence="1">
    <location>
        <begin position="194"/>
        <end position="215"/>
    </location>
</feature>
<dbReference type="Pfam" id="PF00990">
    <property type="entry name" value="GGDEF"/>
    <property type="match status" value="1"/>
</dbReference>
<dbReference type="PROSITE" id="PS50883">
    <property type="entry name" value="EAL"/>
    <property type="match status" value="1"/>
</dbReference>
<keyword evidence="5" id="KW-1185">Reference proteome</keyword>
<dbReference type="InterPro" id="IPR052155">
    <property type="entry name" value="Biofilm_reg_signaling"/>
</dbReference>
<feature type="transmembrane region" description="Helical" evidence="1">
    <location>
        <begin position="89"/>
        <end position="118"/>
    </location>
</feature>
<organism evidence="4 5">
    <name type="scientific">Blastococcus deserti</name>
    <dbReference type="NCBI Taxonomy" id="2259033"/>
    <lineage>
        <taxon>Bacteria</taxon>
        <taxon>Bacillati</taxon>
        <taxon>Actinomycetota</taxon>
        <taxon>Actinomycetes</taxon>
        <taxon>Geodermatophilales</taxon>
        <taxon>Geodermatophilaceae</taxon>
        <taxon>Blastococcus</taxon>
    </lineage>
</organism>
<reference evidence="5" key="1">
    <citation type="journal article" date="2019" name="Int. J. Syst. Evol. Microbiol.">
        <title>The Global Catalogue of Microorganisms (GCM) 10K type strain sequencing project: providing services to taxonomists for standard genome sequencing and annotation.</title>
        <authorList>
            <consortium name="The Broad Institute Genomics Platform"/>
            <consortium name="The Broad Institute Genome Sequencing Center for Infectious Disease"/>
            <person name="Wu L."/>
            <person name="Ma J."/>
        </authorList>
    </citation>
    <scope>NUCLEOTIDE SEQUENCE [LARGE SCALE GENOMIC DNA]</scope>
    <source>
        <strain evidence="5">JCM 3338</strain>
    </source>
</reference>
<evidence type="ECO:0000256" key="1">
    <source>
        <dbReference type="SAM" id="Phobius"/>
    </source>
</evidence>
<dbReference type="InterPro" id="IPR000160">
    <property type="entry name" value="GGDEF_dom"/>
</dbReference>
<dbReference type="RefSeq" id="WP_376878739.1">
    <property type="nucleotide sequence ID" value="NZ_JBHUHP010000016.1"/>
</dbReference>
<dbReference type="InterPro" id="IPR001633">
    <property type="entry name" value="EAL_dom"/>
</dbReference>
<keyword evidence="1" id="KW-0472">Membrane</keyword>
<dbReference type="InterPro" id="IPR035919">
    <property type="entry name" value="EAL_sf"/>
</dbReference>
<sequence length="880" mass="93547">MTTMTNGADAVQNTFLGRFSVSQRIMLLTATVAVAAVALFVIVVRSLPGAPTALNLPWVLWAGAFALGEVLVVHWQWKRDAHSFSMGDLVLAVALFLATPTQLVTAMALGSGAALILHRRQRGLKLAFNVAEYALGAGVSLVVFHGLSAGLGPQLDWLAALVAVLSATLTADLCIFGIMTILEGRADGRKLVELLGLSVPFALGSAGMGLVVARTVVNDPAALALLALPTLLIVVAYRAYTGAKEQQDNLQLLHEVTSLLHTGDTQEALGDFLDSVRSAFRAEMAELVLLGPAGREGATVTRSREGAEPIVMAPLDDDQDHLRLLRLATASGALTTRTGTGRDTPLDTYAADRGLKDAVAAALRTEDRVHGLLLVGGRIGDVTTFTSRDLALLDTFARHVATSLERGRLEENLRQVTDLKEQLRHQALHDPLTGLPNRTLFLDRVRQAVDVAGRTRVWPAVVYLDLDGFKPVNDTFGHEAGDALLRTVADRLRGCLRPADTAARIGGDEFVVLLNGPVDRFRVARVVERIRAQLAVPVLLGDGVVTTVGASIGVAIGDVETPDADALIRGADIAMYAAKRAPGTDFLVYEPGLGTAADTGKDAAAELAAAIRDGELRTVYQPLVDLRTGRPIGAEALVRWQHPIDGTRPPDQFIALAEESGLITEIGAMVLDDACRQAARWVAQAPADADLLVTVNLSARQVADDRIVDQVAAALAASGLEPHRLVLEITETVLMHDRDAAAATLWQLKALGVRIAIDDFGTGYSSLAYLRRFPIDMLKVAREFVDGLGRDAHDDVITRAIVELAGTLGLLTVAEGIETNEQSRYVAGLGCDLAQGYLFSRPIEADAVGTLVAESWLSGIIGPRSLEEDRPGTAGELASA</sequence>
<keyword evidence="1" id="KW-0812">Transmembrane</keyword>
<dbReference type="Gene3D" id="3.30.450.40">
    <property type="match status" value="1"/>
</dbReference>
<dbReference type="SUPFAM" id="SSF55073">
    <property type="entry name" value="Nucleotide cyclase"/>
    <property type="match status" value="1"/>
</dbReference>
<feature type="transmembrane region" description="Helical" evidence="1">
    <location>
        <begin position="130"/>
        <end position="151"/>
    </location>
</feature>
<protein>
    <submittedName>
        <fullName evidence="4">Bifunctional diguanylate cyclase/phosphodiesterase</fullName>
    </submittedName>
</protein>
<dbReference type="SMART" id="SM00267">
    <property type="entry name" value="GGDEF"/>
    <property type="match status" value="1"/>
</dbReference>
<dbReference type="Proteomes" id="UP001597402">
    <property type="component" value="Unassembled WGS sequence"/>
</dbReference>
<dbReference type="PANTHER" id="PTHR44757">
    <property type="entry name" value="DIGUANYLATE CYCLASE DGCP"/>
    <property type="match status" value="1"/>
</dbReference>